<protein>
    <submittedName>
        <fullName evidence="2">Uncharacterized protein</fullName>
    </submittedName>
</protein>
<dbReference type="EMBL" id="CACRXK020007466">
    <property type="protein sequence ID" value="CAB4012321.1"/>
    <property type="molecule type" value="Genomic_DNA"/>
</dbReference>
<feature type="region of interest" description="Disordered" evidence="1">
    <location>
        <begin position="1"/>
        <end position="66"/>
    </location>
</feature>
<reference evidence="2" key="1">
    <citation type="submission" date="2020-04" db="EMBL/GenBank/DDBJ databases">
        <authorList>
            <person name="Alioto T."/>
            <person name="Alioto T."/>
            <person name="Gomez Garrido J."/>
        </authorList>
    </citation>
    <scope>NUCLEOTIDE SEQUENCE</scope>
    <source>
        <strain evidence="2">A484AB</strain>
    </source>
</reference>
<proteinExistence type="predicted"/>
<accession>A0A7D9ISN0</accession>
<name>A0A7D9ISN0_PARCT</name>
<keyword evidence="3" id="KW-1185">Reference proteome</keyword>
<feature type="compositionally biased region" description="Basic and acidic residues" evidence="1">
    <location>
        <begin position="107"/>
        <end position="126"/>
    </location>
</feature>
<feature type="region of interest" description="Disordered" evidence="1">
    <location>
        <begin position="90"/>
        <end position="126"/>
    </location>
</feature>
<feature type="compositionally biased region" description="Polar residues" evidence="1">
    <location>
        <begin position="1"/>
        <end position="12"/>
    </location>
</feature>
<comment type="caution">
    <text evidence="2">The sequence shown here is derived from an EMBL/GenBank/DDBJ whole genome shotgun (WGS) entry which is preliminary data.</text>
</comment>
<dbReference type="Proteomes" id="UP001152795">
    <property type="component" value="Unassembled WGS sequence"/>
</dbReference>
<dbReference type="AlphaFoldDB" id="A0A7D9ISN0"/>
<evidence type="ECO:0000313" key="2">
    <source>
        <dbReference type="EMBL" id="CAB4012321.1"/>
    </source>
</evidence>
<organism evidence="2 3">
    <name type="scientific">Paramuricea clavata</name>
    <name type="common">Red gorgonian</name>
    <name type="synonym">Violescent sea-whip</name>
    <dbReference type="NCBI Taxonomy" id="317549"/>
    <lineage>
        <taxon>Eukaryota</taxon>
        <taxon>Metazoa</taxon>
        <taxon>Cnidaria</taxon>
        <taxon>Anthozoa</taxon>
        <taxon>Octocorallia</taxon>
        <taxon>Malacalcyonacea</taxon>
        <taxon>Plexauridae</taxon>
        <taxon>Paramuricea</taxon>
    </lineage>
</organism>
<sequence>ETQHAVSSSTTLPARETISTTTSTLKRTGGLTIQPTTTLKKTGGLTIQPTTTSKPKKTGGLTTQPTKHVNVKSSESLCDWENAVCRIERHENSQSHRVASSAMFNRSDTKNRTDNKLLEQQKAEVA</sequence>
<feature type="non-terminal residue" evidence="2">
    <location>
        <position position="126"/>
    </location>
</feature>
<feature type="compositionally biased region" description="Low complexity" evidence="1">
    <location>
        <begin position="17"/>
        <end position="63"/>
    </location>
</feature>
<evidence type="ECO:0000256" key="1">
    <source>
        <dbReference type="SAM" id="MobiDB-lite"/>
    </source>
</evidence>
<feature type="compositionally biased region" description="Polar residues" evidence="1">
    <location>
        <begin position="95"/>
        <end position="106"/>
    </location>
</feature>
<gene>
    <name evidence="2" type="ORF">PACLA_8A011658</name>
</gene>
<evidence type="ECO:0000313" key="3">
    <source>
        <dbReference type="Proteomes" id="UP001152795"/>
    </source>
</evidence>